<dbReference type="GO" id="GO:0019172">
    <property type="term" value="F:glyoxalase III activity"/>
    <property type="evidence" value="ECO:0007669"/>
    <property type="project" value="TreeGrafter"/>
</dbReference>
<dbReference type="Gene3D" id="3.40.50.880">
    <property type="match status" value="1"/>
</dbReference>
<evidence type="ECO:0000256" key="1">
    <source>
        <dbReference type="SAM" id="SignalP"/>
    </source>
</evidence>
<dbReference type="EMBL" id="JAEKCZ010000016">
    <property type="protein sequence ID" value="MBJ2258244.1"/>
    <property type="molecule type" value="Genomic_DNA"/>
</dbReference>
<dbReference type="AlphaFoldDB" id="A0A8I1FSK1"/>
<name>A0A8I1FSK1_9PSED</name>
<evidence type="ECO:0000259" key="2">
    <source>
        <dbReference type="Pfam" id="PF01965"/>
    </source>
</evidence>
<dbReference type="PANTHER" id="PTHR48094:SF22">
    <property type="entry name" value="DJ-1_PFPI DOMAIN-CONTAINING PROTEIN"/>
    <property type="match status" value="1"/>
</dbReference>
<dbReference type="InterPro" id="IPR050325">
    <property type="entry name" value="Prot/Nucl_acid_deglycase"/>
</dbReference>
<dbReference type="GO" id="GO:0005737">
    <property type="term" value="C:cytoplasm"/>
    <property type="evidence" value="ECO:0007669"/>
    <property type="project" value="TreeGrafter"/>
</dbReference>
<dbReference type="GO" id="GO:0019243">
    <property type="term" value="P:methylglyoxal catabolic process to D-lactate via S-lactoyl-glutathione"/>
    <property type="evidence" value="ECO:0007669"/>
    <property type="project" value="TreeGrafter"/>
</dbReference>
<dbReference type="InterPro" id="IPR002818">
    <property type="entry name" value="DJ-1/PfpI"/>
</dbReference>
<dbReference type="InterPro" id="IPR029062">
    <property type="entry name" value="Class_I_gatase-like"/>
</dbReference>
<dbReference type="RefSeq" id="WP_198822508.1">
    <property type="nucleotide sequence ID" value="NZ_JAEKCZ010000016.1"/>
</dbReference>
<keyword evidence="3" id="KW-0315">Glutamine amidotransferase</keyword>
<evidence type="ECO:0000313" key="3">
    <source>
        <dbReference type="EMBL" id="MBJ2258244.1"/>
    </source>
</evidence>
<feature type="domain" description="DJ-1/PfpI" evidence="2">
    <location>
        <begin position="51"/>
        <end position="177"/>
    </location>
</feature>
<gene>
    <name evidence="3" type="ORF">JFT45_17175</name>
</gene>
<reference evidence="3" key="1">
    <citation type="submission" date="2020-12" db="EMBL/GenBank/DDBJ databases">
        <title>Antibiotic resistance and phylogeny of Pseudomonas spp. isolated over three decades from chicken meat in the Norwegian food chain.</title>
        <authorList>
            <person name="Moen B."/>
        </authorList>
    </citation>
    <scope>NUCLEOTIDE SEQUENCE</scope>
    <source>
        <strain evidence="3">MF6762</strain>
    </source>
</reference>
<keyword evidence="3" id="KW-0808">Transferase</keyword>
<keyword evidence="1" id="KW-0732">Signal</keyword>
<dbReference type="Proteomes" id="UP000658390">
    <property type="component" value="Unassembled WGS sequence"/>
</dbReference>
<accession>A0A8I1FSK1</accession>
<protein>
    <submittedName>
        <fullName evidence="3">Type 1 glutamine amidotransferase domain-containing protein</fullName>
    </submittedName>
</protein>
<proteinExistence type="predicted"/>
<evidence type="ECO:0000313" key="4">
    <source>
        <dbReference type="Proteomes" id="UP000658390"/>
    </source>
</evidence>
<feature type="signal peptide" evidence="1">
    <location>
        <begin position="1"/>
        <end position="22"/>
    </location>
</feature>
<comment type="caution">
    <text evidence="3">The sequence shown here is derived from an EMBL/GenBank/DDBJ whole genome shotgun (WGS) entry which is preliminary data.</text>
</comment>
<dbReference type="CDD" id="cd03141">
    <property type="entry name" value="GATase1_Hsp31_like"/>
    <property type="match status" value="1"/>
</dbReference>
<feature type="chain" id="PRO_5034998716" evidence="1">
    <location>
        <begin position="23"/>
        <end position="280"/>
    </location>
</feature>
<dbReference type="Pfam" id="PF01965">
    <property type="entry name" value="DJ-1_PfpI"/>
    <property type="match status" value="1"/>
</dbReference>
<organism evidence="3 4">
    <name type="scientific">Pseudomonas psychrophila</name>
    <dbReference type="NCBI Taxonomy" id="122355"/>
    <lineage>
        <taxon>Bacteria</taxon>
        <taxon>Pseudomonadati</taxon>
        <taxon>Pseudomonadota</taxon>
        <taxon>Gammaproteobacteria</taxon>
        <taxon>Pseudomonadales</taxon>
        <taxon>Pseudomonadaceae</taxon>
        <taxon>Pseudomonas</taxon>
    </lineage>
</organism>
<sequence length="280" mass="30313">MKLLNILAISAVVGGASFTVQAAKVLVVLSDASELELKNGRSIPTGFYFNELMQPVKMLLDAGHTLTFATPLGRAPTMDQGSFDKSYFGGSNEALNDHKVLMDRLKITSLTDSPVVSLSRIEQVGYAQFDALYVPGGRAPLQDLATDTSMGKLLTHFHQSGKPTALVCHGPVALLSTLPDAPGFVAQLETAKDKPPLTGWIYAGYKMTVMNNTEEKLAQRRLQGGEMKYMPQTAFEQAGGDYTSSLVPFSPYVVSDRELITGQNPASSIRVAEELLKRLQ</sequence>
<dbReference type="SUPFAM" id="SSF52317">
    <property type="entry name" value="Class I glutamine amidotransferase-like"/>
    <property type="match status" value="1"/>
</dbReference>
<dbReference type="GO" id="GO:0016740">
    <property type="term" value="F:transferase activity"/>
    <property type="evidence" value="ECO:0007669"/>
    <property type="project" value="UniProtKB-KW"/>
</dbReference>
<dbReference type="PANTHER" id="PTHR48094">
    <property type="entry name" value="PROTEIN/NUCLEIC ACID DEGLYCASE DJ-1-RELATED"/>
    <property type="match status" value="1"/>
</dbReference>